<dbReference type="InterPro" id="IPR001846">
    <property type="entry name" value="VWF_type-D"/>
</dbReference>
<proteinExistence type="predicted"/>
<comment type="caution">
    <text evidence="10">The sequence shown here is derived from an EMBL/GenBank/DDBJ whole genome shotgun (WGS) entry which is preliminary data.</text>
</comment>
<evidence type="ECO:0000256" key="6">
    <source>
        <dbReference type="SAM" id="MobiDB-lite"/>
    </source>
</evidence>
<evidence type="ECO:0000256" key="2">
    <source>
        <dbReference type="ARBA" id="ARBA00022729"/>
    </source>
</evidence>
<feature type="domain" description="EGF-like" evidence="7">
    <location>
        <begin position="2098"/>
        <end position="2139"/>
    </location>
</feature>
<dbReference type="GO" id="GO:0005509">
    <property type="term" value="F:calcium ion binding"/>
    <property type="evidence" value="ECO:0007669"/>
    <property type="project" value="InterPro"/>
</dbReference>
<dbReference type="InterPro" id="IPR009030">
    <property type="entry name" value="Growth_fac_rcpt_cys_sf"/>
</dbReference>
<protein>
    <submittedName>
        <fullName evidence="10">Uncharacterized protein</fullName>
    </submittedName>
</protein>
<keyword evidence="3" id="KW-0677">Repeat</keyword>
<keyword evidence="2" id="KW-0732">Signal</keyword>
<dbReference type="PANTHER" id="PTHR46160:SF9">
    <property type="entry name" value="PROTEIN PRY2-RELATED"/>
    <property type="match status" value="1"/>
</dbReference>
<feature type="domain" description="EGF-like" evidence="7">
    <location>
        <begin position="1700"/>
        <end position="1741"/>
    </location>
</feature>
<dbReference type="InterPro" id="IPR049883">
    <property type="entry name" value="NOTCH1_EGF-like"/>
</dbReference>
<dbReference type="InterPro" id="IPR001881">
    <property type="entry name" value="EGF-like_Ca-bd_dom"/>
</dbReference>
<feature type="domain" description="Fibrinogen C-terminal" evidence="9">
    <location>
        <begin position="1397"/>
        <end position="1457"/>
    </location>
</feature>
<dbReference type="EMBL" id="CAJPWZ010001060">
    <property type="protein sequence ID" value="CAG2206740.1"/>
    <property type="molecule type" value="Genomic_DNA"/>
</dbReference>
<reference evidence="10" key="1">
    <citation type="submission" date="2021-03" db="EMBL/GenBank/DDBJ databases">
        <authorList>
            <person name="Bekaert M."/>
        </authorList>
    </citation>
    <scope>NUCLEOTIDE SEQUENCE</scope>
</reference>
<feature type="domain" description="EGF-like" evidence="7">
    <location>
        <begin position="1650"/>
        <end position="1686"/>
    </location>
</feature>
<dbReference type="Proteomes" id="UP000683360">
    <property type="component" value="Unassembled WGS sequence"/>
</dbReference>
<dbReference type="SMART" id="SM00179">
    <property type="entry name" value="EGF_CA"/>
    <property type="match status" value="5"/>
</dbReference>
<dbReference type="PROSITE" id="PS01187">
    <property type="entry name" value="EGF_CA"/>
    <property type="match status" value="2"/>
</dbReference>
<keyword evidence="11" id="KW-1185">Reference proteome</keyword>
<feature type="domain" description="EGF-like" evidence="7">
    <location>
        <begin position="204"/>
        <end position="244"/>
    </location>
</feature>
<evidence type="ECO:0000256" key="1">
    <source>
        <dbReference type="ARBA" id="ARBA00022536"/>
    </source>
</evidence>
<comment type="caution">
    <text evidence="5">Lacks conserved residue(s) required for the propagation of feature annotation.</text>
</comment>
<dbReference type="SUPFAM" id="SSF56496">
    <property type="entry name" value="Fibrinogen C-terminal domain-like"/>
    <property type="match status" value="1"/>
</dbReference>
<dbReference type="InterPro" id="IPR002181">
    <property type="entry name" value="Fibrinogen_a/b/g_C_dom"/>
</dbReference>
<dbReference type="Gene3D" id="3.30.750.130">
    <property type="match status" value="1"/>
</dbReference>
<dbReference type="PROSITE" id="PS50026">
    <property type="entry name" value="EGF_3"/>
    <property type="match status" value="5"/>
</dbReference>
<dbReference type="Gene3D" id="2.10.25.10">
    <property type="entry name" value="Laminin"/>
    <property type="match status" value="7"/>
</dbReference>
<dbReference type="CDD" id="cd00054">
    <property type="entry name" value="EGF_CA"/>
    <property type="match status" value="5"/>
</dbReference>
<dbReference type="OrthoDB" id="6059212at2759"/>
<evidence type="ECO:0000259" key="7">
    <source>
        <dbReference type="PROSITE" id="PS50026"/>
    </source>
</evidence>
<evidence type="ECO:0000256" key="4">
    <source>
        <dbReference type="ARBA" id="ARBA00023157"/>
    </source>
</evidence>
<organism evidence="10 11">
    <name type="scientific">Mytilus edulis</name>
    <name type="common">Blue mussel</name>
    <dbReference type="NCBI Taxonomy" id="6550"/>
    <lineage>
        <taxon>Eukaryota</taxon>
        <taxon>Metazoa</taxon>
        <taxon>Spiralia</taxon>
        <taxon>Lophotrochozoa</taxon>
        <taxon>Mollusca</taxon>
        <taxon>Bivalvia</taxon>
        <taxon>Autobranchia</taxon>
        <taxon>Pteriomorphia</taxon>
        <taxon>Mytilida</taxon>
        <taxon>Mytiloidea</taxon>
        <taxon>Mytilidae</taxon>
        <taxon>Mytilinae</taxon>
        <taxon>Mytilus</taxon>
    </lineage>
</organism>
<feature type="domain" description="VWFD" evidence="8">
    <location>
        <begin position="1744"/>
        <end position="1912"/>
    </location>
</feature>
<feature type="domain" description="EGF-like" evidence="7">
    <location>
        <begin position="1601"/>
        <end position="1639"/>
    </location>
</feature>
<accession>A0A8S3RK60</accession>
<dbReference type="PANTHER" id="PTHR46160">
    <property type="entry name" value="ALPHA-TECTORIN-RELATED"/>
    <property type="match status" value="1"/>
</dbReference>
<dbReference type="PROSITE" id="PS01186">
    <property type="entry name" value="EGF_2"/>
    <property type="match status" value="4"/>
</dbReference>
<dbReference type="InterPro" id="IPR036056">
    <property type="entry name" value="Fibrinogen-like_C"/>
</dbReference>
<dbReference type="PROSITE" id="PS00010">
    <property type="entry name" value="ASX_HYDROXYL"/>
    <property type="match status" value="4"/>
</dbReference>
<dbReference type="SUPFAM" id="SSF57567">
    <property type="entry name" value="Serine protease inhibitors"/>
    <property type="match status" value="1"/>
</dbReference>
<dbReference type="PROSITE" id="PS51406">
    <property type="entry name" value="FIBRINOGEN_C_2"/>
    <property type="match status" value="1"/>
</dbReference>
<evidence type="ECO:0000256" key="5">
    <source>
        <dbReference type="PROSITE-ProRule" id="PRU00076"/>
    </source>
</evidence>
<gene>
    <name evidence="10" type="ORF">MEDL_21038</name>
</gene>
<keyword evidence="4 5" id="KW-1015">Disulfide bond</keyword>
<dbReference type="CDD" id="cd19941">
    <property type="entry name" value="TIL"/>
    <property type="match status" value="1"/>
</dbReference>
<dbReference type="SUPFAM" id="SSF57184">
    <property type="entry name" value="Growth factor receptor domain"/>
    <property type="match status" value="2"/>
</dbReference>
<evidence type="ECO:0000313" key="11">
    <source>
        <dbReference type="Proteomes" id="UP000683360"/>
    </source>
</evidence>
<feature type="disulfide bond" evidence="5">
    <location>
        <begin position="2108"/>
        <end position="2125"/>
    </location>
</feature>
<dbReference type="SMART" id="SM00216">
    <property type="entry name" value="VWD"/>
    <property type="match status" value="1"/>
</dbReference>
<dbReference type="InterPro" id="IPR000742">
    <property type="entry name" value="EGF"/>
</dbReference>
<feature type="region of interest" description="Disordered" evidence="6">
    <location>
        <begin position="592"/>
        <end position="611"/>
    </location>
</feature>
<keyword evidence="1 5" id="KW-0245">EGF-like domain</keyword>
<dbReference type="FunFam" id="2.10.25.10:FF:000038">
    <property type="entry name" value="Fibrillin 2"/>
    <property type="match status" value="4"/>
</dbReference>
<dbReference type="Pfam" id="PF12947">
    <property type="entry name" value="EGF_3"/>
    <property type="match status" value="1"/>
</dbReference>
<dbReference type="InterPro" id="IPR024731">
    <property type="entry name" value="NELL2-like_EGF"/>
</dbReference>
<dbReference type="Pfam" id="PF00094">
    <property type="entry name" value="VWD"/>
    <property type="match status" value="1"/>
</dbReference>
<evidence type="ECO:0000259" key="9">
    <source>
        <dbReference type="PROSITE" id="PS51406"/>
    </source>
</evidence>
<evidence type="ECO:0000313" key="10">
    <source>
        <dbReference type="EMBL" id="CAG2206740.1"/>
    </source>
</evidence>
<sequence>MINITGQTYLYGSNKMTSQQQVVHVFLIFLGLISSSLSASTGICSFHEEGTCDEKADCVAKDEGNSFDCVCHTGYFGDGYQNGTGCTDGRHPCVINDECHTNGECEDNFCVCRHGFKGDGYDVCEDINECECSGETCMCDENAYCTNTIGNFTCQCKNNYRGDGYSCSFFCSINADCHADGRCQNEACICRNGYEGDGRFNCTDINECAVPPYPCSVDADCANTDGSYECECKNGYTGNGKDCAAMPRTCDEIFKTKPKSADGLYIIDPDGPDALPQVEVYCDFMPDMGVTIMNPKTEMVQVNRNKPEYSVEYEQQIPEIEAVADNSGFCFQLMSAKCRYLAKMLDGDDYWVDRKNNSHYTWGGAKTTGKCVCGQIGACPNPESNCVCDGTVNGQIDDGKIIEKDQLPIRKVHIGGLTGSEKIDIILGPVTCGPKPFGFPIDCYEAKFSGDKIKKNGPLIIDVDGPDGPANPILVQCDMESYPHVGITVIVHDQPGPTPPNTPIEYAGNNGDISKIIEKSAFCRQDVTYDCQDSPIMANGNTQIVDIDGNVKDYYPGGLPGRCACGLTGTCFDKTKQCNCDTVDGVRRQDFGPVTNKGDLPVGSVTSTDPGNNSTVTLGPLMCSRREFGFEANYPDGPSAIDAEDTENVAPFPAQCVMVKEPPHGVTIIHHENENYETLEGSLVLNYYYVSALQFLKLRKRSVFCTQAVSFECTTSPIFEGGAPNIEWYDIEGDAHSYFNGNGSKNGCACALTGTCDGGAGSLCNCDKNDAQKREDVGNLILKDDLPAAEVKGFGPSINVGPLKCYDTFPTCSDLFAYMYFNRFENEAMVKNGEYTINPDGAGGVESFKVTCQFPKTEIPILPGTNTNGTQSPDGTDPITKCFDINYGNGITKEQVQALIDNSKTCVQELVYNCVNALLQTVSTMTLVHLLYCFAGSNGEDMCACGVTGTCASLSGEVNECNCAIQDGQQRSDGGMIRDKSRLPVCEVCMTIDPVNPQQPSRSASYEVSSLKCSDYNIGVFGSCQARRESTNSPQPSDTVYIDPDGYDKGNPPFPIFCEILAHPPAGIVTIYPKKETNPVPEEGGMIIVDYFVYILEYMKVVVSEAVFCEQEVYVLCNGAQPPTERGSYDEWVVKEDGNIQCKEGACSCSDGQIHGGFVKVQSSLPVISVILDTSTADRKVHVGPLKCYDLYKDCHDIKVNKAITNSAKYRGNKYAVDPDGAGGVQFFEVTCDFLTDPSIGITIIPGQPDSIKVEGQTGPGSQVTDIVYPDVTPEQINVLTKQSGFCSQGIQYECKETALINNNSPADGFYTTYGGVQSSSFGTGFQSDVTGCACVLTGTCPPGTNCHCDAKGPMVAYDYGIVTDTNVMPIIKLNLGGQSTPGATATATVGDVRCGPTPFDLPKDCEEVYKNGFQKSGEFMIYPSTDTKPYIVYCDMEIVPGHGVTVVGHDHEDPTVTEGTVKETVTYNNASSQQVDGLTDVSQYCYQPIKYDCYNTHFIGYGKFYWTGTGGQSKYYLGTGSSGCSCSGGIDKLCGGDQTKSVLETRKCSCDAGELQWRSDAGVFTNNLPVVSMTFLDSGRVNATGKITLGKLFCSQVEFDLNECDTGFNDCHEHATCTNKDGTFECNCKPGYQGKKVSGVYANGRNCYDDNECALGWCPHSAECENIPGSFKCKCKPGYTQELPEECGGYQQCKAVCKDIDECADPKKNNCSENAVCTNLQGSYSCRCKRGYRGDGVECIPVGLCTCFGDPHCISYDSKFLHYQGDCQYVMSQDGCNGTDQTFKVLTKHWNKNIVGLTDATWVEKVIFTFPGHVVELGQDHELKRRGKWIEVRTTIGVNVNWDGFEKVEVKVPPNYQDKMCGLCGNYNSNPGDDWTLGPACAGQGTITNNPNKFGNSYVDVSYKDANPQCSFDCNEPPPSKEPCTGMDMTLSKFYCDKVFDMNGKFKTCLEKMDTDGVLESFYATCIFDECKVTDNRELVMCAIAENIVKECQDNYDTVISDWRTQEMCSPSCPVNMEYLTCGSEDRMRTCENTTTIETESYEKCTADCYCKENMFLDGNKCVEYEQCGCLYNGFYYSVGESYTDQECTTMSTCQSDRSFTSRPLTCSENGTCGLDKDTGVYGCYCKQGFMGDGEKCEFNPCGTNPCNSND</sequence>
<evidence type="ECO:0000256" key="3">
    <source>
        <dbReference type="ARBA" id="ARBA00022737"/>
    </source>
</evidence>
<dbReference type="Pfam" id="PF00147">
    <property type="entry name" value="Fibrinogen_C"/>
    <property type="match status" value="1"/>
</dbReference>
<dbReference type="Gene3D" id="2.60.120.1000">
    <property type="match status" value="5"/>
</dbReference>
<name>A0A8S3RK60_MYTED</name>
<dbReference type="InterPro" id="IPR018097">
    <property type="entry name" value="EGF_Ca-bd_CS"/>
</dbReference>
<dbReference type="Pfam" id="PF07645">
    <property type="entry name" value="EGF_CA"/>
    <property type="match status" value="4"/>
</dbReference>
<dbReference type="SMART" id="SM00181">
    <property type="entry name" value="EGF"/>
    <property type="match status" value="9"/>
</dbReference>
<dbReference type="InterPro" id="IPR000152">
    <property type="entry name" value="EGF-type_Asp/Asn_hydroxyl_site"/>
</dbReference>
<dbReference type="InterPro" id="IPR036084">
    <property type="entry name" value="Ser_inhib-like_sf"/>
</dbReference>
<evidence type="ECO:0000259" key="8">
    <source>
        <dbReference type="PROSITE" id="PS51233"/>
    </source>
</evidence>
<dbReference type="InterPro" id="IPR052749">
    <property type="entry name" value="Alpha-tectorin"/>
</dbReference>
<dbReference type="PROSITE" id="PS51233">
    <property type="entry name" value="VWFD"/>
    <property type="match status" value="1"/>
</dbReference>